<feature type="compositionally biased region" description="Polar residues" evidence="1">
    <location>
        <begin position="70"/>
        <end position="80"/>
    </location>
</feature>
<feature type="compositionally biased region" description="Low complexity" evidence="1">
    <location>
        <begin position="33"/>
        <end position="48"/>
    </location>
</feature>
<evidence type="ECO:0000256" key="1">
    <source>
        <dbReference type="SAM" id="MobiDB-lite"/>
    </source>
</evidence>
<accession>A0A427BCF4</accession>
<feature type="region of interest" description="Disordered" evidence="1">
    <location>
        <begin position="1"/>
        <end position="80"/>
    </location>
</feature>
<organism evidence="2 3">
    <name type="scientific">Ensete ventricosum</name>
    <name type="common">Abyssinian banana</name>
    <name type="synonym">Musa ensete</name>
    <dbReference type="NCBI Taxonomy" id="4639"/>
    <lineage>
        <taxon>Eukaryota</taxon>
        <taxon>Viridiplantae</taxon>
        <taxon>Streptophyta</taxon>
        <taxon>Embryophyta</taxon>
        <taxon>Tracheophyta</taxon>
        <taxon>Spermatophyta</taxon>
        <taxon>Magnoliopsida</taxon>
        <taxon>Liliopsida</taxon>
        <taxon>Zingiberales</taxon>
        <taxon>Musaceae</taxon>
        <taxon>Ensete</taxon>
    </lineage>
</organism>
<feature type="compositionally biased region" description="Basic and acidic residues" evidence="1">
    <location>
        <begin position="1"/>
        <end position="15"/>
    </location>
</feature>
<gene>
    <name evidence="2" type="ORF">B296_00000399</name>
</gene>
<protein>
    <submittedName>
        <fullName evidence="2">Uncharacterized protein</fullName>
    </submittedName>
</protein>
<evidence type="ECO:0000313" key="2">
    <source>
        <dbReference type="EMBL" id="RRT86210.1"/>
    </source>
</evidence>
<comment type="caution">
    <text evidence="2">The sequence shown here is derived from an EMBL/GenBank/DDBJ whole genome shotgun (WGS) entry which is preliminary data.</text>
</comment>
<reference evidence="2 3" key="1">
    <citation type="journal article" date="2014" name="Agronomy (Basel)">
        <title>A Draft Genome Sequence for Ensete ventricosum, the Drought-Tolerant Tree Against Hunger.</title>
        <authorList>
            <person name="Harrison J."/>
            <person name="Moore K.A."/>
            <person name="Paszkiewicz K."/>
            <person name="Jones T."/>
            <person name="Grant M."/>
            <person name="Ambacheew D."/>
            <person name="Muzemil S."/>
            <person name="Studholme D.J."/>
        </authorList>
    </citation>
    <scope>NUCLEOTIDE SEQUENCE [LARGE SCALE GENOMIC DNA]</scope>
</reference>
<feature type="region of interest" description="Disordered" evidence="1">
    <location>
        <begin position="136"/>
        <end position="159"/>
    </location>
</feature>
<name>A0A427BCF4_ENSVE</name>
<proteinExistence type="predicted"/>
<dbReference type="Proteomes" id="UP000287651">
    <property type="component" value="Unassembled WGS sequence"/>
</dbReference>
<evidence type="ECO:0000313" key="3">
    <source>
        <dbReference type="Proteomes" id="UP000287651"/>
    </source>
</evidence>
<dbReference type="EMBL" id="AMZH03000001">
    <property type="protein sequence ID" value="RRT86210.1"/>
    <property type="molecule type" value="Genomic_DNA"/>
</dbReference>
<dbReference type="AlphaFoldDB" id="A0A427BCF4"/>
<sequence length="186" mass="19919">MEAALPERQERESCDHVGATEGREGGWGEAPVTARSSATTSKASPTKPATRRGGVKRISGAHLRGDPAASLTSSSRTPFATASLTPTTGCHYHGSRLRPQAQGTHPFRYSCEWSMVGGAVKMVNGFELHDEAPKRRCGSGAAAQPSRAPTGKNSLTLSSPDDYPTQCLATSWPTRTWRMTYSSWVI</sequence>